<evidence type="ECO:0000313" key="8">
    <source>
        <dbReference type="WBParaSite" id="GPUH_0001213501-mRNA-1"/>
    </source>
</evidence>
<name>A0A183DTT0_9BILA</name>
<dbReference type="InterPro" id="IPR008937">
    <property type="entry name" value="Ras-like_GEF"/>
</dbReference>
<dbReference type="PROSITE" id="PS00720">
    <property type="entry name" value="RASGEF"/>
    <property type="match status" value="1"/>
</dbReference>
<gene>
    <name evidence="6" type="ORF">GPUH_LOCUS12121</name>
</gene>
<dbReference type="AlphaFoldDB" id="A0A183DTT0"/>
<dbReference type="GO" id="GO:0016324">
    <property type="term" value="C:apical plasma membrane"/>
    <property type="evidence" value="ECO:0007669"/>
    <property type="project" value="TreeGrafter"/>
</dbReference>
<reference evidence="8" key="1">
    <citation type="submission" date="2016-06" db="UniProtKB">
        <authorList>
            <consortium name="WormBaseParasite"/>
        </authorList>
    </citation>
    <scope>IDENTIFICATION</scope>
</reference>
<evidence type="ECO:0000256" key="2">
    <source>
        <dbReference type="PROSITE-ProRule" id="PRU00168"/>
    </source>
</evidence>
<keyword evidence="1 2" id="KW-0344">Guanine-nucleotide releasing factor</keyword>
<feature type="compositionally biased region" description="Polar residues" evidence="3">
    <location>
        <begin position="157"/>
        <end position="169"/>
    </location>
</feature>
<evidence type="ECO:0000256" key="3">
    <source>
        <dbReference type="SAM" id="MobiDB-lite"/>
    </source>
</evidence>
<evidence type="ECO:0000259" key="4">
    <source>
        <dbReference type="PROSITE" id="PS50009"/>
    </source>
</evidence>
<dbReference type="Pfam" id="PF00617">
    <property type="entry name" value="RasGEF"/>
    <property type="match status" value="1"/>
</dbReference>
<keyword evidence="7" id="KW-1185">Reference proteome</keyword>
<dbReference type="PROSITE" id="PS50009">
    <property type="entry name" value="RASGEF_CAT"/>
    <property type="match status" value="1"/>
</dbReference>
<protein>
    <submittedName>
        <fullName evidence="8">Ras-GEF domain-containing protein</fullName>
    </submittedName>
</protein>
<dbReference type="Proteomes" id="UP000271098">
    <property type="component" value="Unassembled WGS sequence"/>
</dbReference>
<dbReference type="InterPro" id="IPR019804">
    <property type="entry name" value="Ras_G-nucl-exch_fac_CS"/>
</dbReference>
<dbReference type="OrthoDB" id="21144at2759"/>
<dbReference type="CDD" id="cd00155">
    <property type="entry name" value="RasGEF"/>
    <property type="match status" value="1"/>
</dbReference>
<dbReference type="PANTHER" id="PTHR23113:SF249">
    <property type="entry name" value="RAP GUANINE NUCLEOTIDE EXCHANGE FACTOR 6"/>
    <property type="match status" value="1"/>
</dbReference>
<evidence type="ECO:0000313" key="6">
    <source>
        <dbReference type="EMBL" id="VDN19879.1"/>
    </source>
</evidence>
<dbReference type="InterPro" id="IPR001895">
    <property type="entry name" value="RASGEF_cat_dom"/>
</dbReference>
<dbReference type="WBParaSite" id="GPUH_0001213501-mRNA-1">
    <property type="protein sequence ID" value="GPUH_0001213501-mRNA-1"/>
    <property type="gene ID" value="GPUH_0001213501"/>
</dbReference>
<dbReference type="Gene3D" id="1.10.840.10">
    <property type="entry name" value="Ras guanine-nucleotide exchange factors catalytic domain"/>
    <property type="match status" value="1"/>
</dbReference>
<dbReference type="PROSITE" id="PS50106">
    <property type="entry name" value="PDZ"/>
    <property type="match status" value="1"/>
</dbReference>
<dbReference type="SUPFAM" id="SSF48366">
    <property type="entry name" value="Ras GEF"/>
    <property type="match status" value="1"/>
</dbReference>
<sequence>MMQLLDRFEQALERDQMHSQQSLLNIACSVKSRTRTVIYSRSSREQPLSLSVLGGKENGSSGIFVSDVQRGSHAEKIGLKRGDQLQQGNEGAQRGSVPCMINMNSRQNATSNFPYLPPSGAGNKTSMMDKLLTMLKNLPSSFPDAAAVAAESKTLNPTRSNSLRASRSNPDIAGHSLGPSRIPAMNIAQYYQPASSPCPEHVLKVYRADQSFKSEPLVPDELAPEVLKEAETHLLQLNAQILAAQLTLQEMWWVATEICREKGLQKRTKLVKKFIKIARYCRDFRNFNSMFAIMSGLEKPAVRRLHHTWERVPSKYVKMFEDVQHLVDPSRNMSKYRQHLAIVSQEPPVVPIYPVLKKDLTFSHEGNPTYCEKLVNFEKLRMIAKAIRSVTKLCSAPYEISVMAQQELCSITFDNTAVKSAQPRRKLYEQALMVRKVKSYLSNLNVVECEAQLDQLSYDCVESPHAVQKMLSLAQNSRLKQQGTGVNTMNVSPVQSPLLSSKGVRLRNTPLPVRRVPSISCQHHTSGPVASEVQPVDLNAESSSVTSLYAPRLHTAESL</sequence>
<feature type="domain" description="PDZ" evidence="5">
    <location>
        <begin position="36"/>
        <end position="89"/>
    </location>
</feature>
<dbReference type="InterPro" id="IPR001478">
    <property type="entry name" value="PDZ"/>
</dbReference>
<dbReference type="PANTHER" id="PTHR23113">
    <property type="entry name" value="GUANINE NUCLEOTIDE EXCHANGE FACTOR"/>
    <property type="match status" value="1"/>
</dbReference>
<dbReference type="InterPro" id="IPR023578">
    <property type="entry name" value="Ras_GEF_dom_sf"/>
</dbReference>
<evidence type="ECO:0000259" key="5">
    <source>
        <dbReference type="PROSITE" id="PS50106"/>
    </source>
</evidence>
<dbReference type="Gene3D" id="2.30.42.10">
    <property type="match status" value="1"/>
</dbReference>
<evidence type="ECO:0000256" key="1">
    <source>
        <dbReference type="ARBA" id="ARBA00022658"/>
    </source>
</evidence>
<reference evidence="6 7" key="2">
    <citation type="submission" date="2018-11" db="EMBL/GenBank/DDBJ databases">
        <authorList>
            <consortium name="Pathogen Informatics"/>
        </authorList>
    </citation>
    <scope>NUCLEOTIDE SEQUENCE [LARGE SCALE GENOMIC DNA]</scope>
</reference>
<proteinExistence type="predicted"/>
<dbReference type="SUPFAM" id="SSF50156">
    <property type="entry name" value="PDZ domain-like"/>
    <property type="match status" value="1"/>
</dbReference>
<dbReference type="EMBL" id="UYRT01079056">
    <property type="protein sequence ID" value="VDN19879.1"/>
    <property type="molecule type" value="Genomic_DNA"/>
</dbReference>
<feature type="domain" description="Ras-GEF" evidence="4">
    <location>
        <begin position="198"/>
        <end position="437"/>
    </location>
</feature>
<dbReference type="InterPro" id="IPR036964">
    <property type="entry name" value="RASGEF_cat_dom_sf"/>
</dbReference>
<evidence type="ECO:0000313" key="7">
    <source>
        <dbReference type="Proteomes" id="UP000271098"/>
    </source>
</evidence>
<dbReference type="SMART" id="SM00147">
    <property type="entry name" value="RasGEF"/>
    <property type="match status" value="1"/>
</dbReference>
<dbReference type="GO" id="GO:0005085">
    <property type="term" value="F:guanyl-nucleotide exchange factor activity"/>
    <property type="evidence" value="ECO:0007669"/>
    <property type="project" value="UniProtKB-KW"/>
</dbReference>
<dbReference type="GO" id="GO:0007265">
    <property type="term" value="P:Ras protein signal transduction"/>
    <property type="evidence" value="ECO:0007669"/>
    <property type="project" value="TreeGrafter"/>
</dbReference>
<accession>A0A183DTT0</accession>
<dbReference type="InterPro" id="IPR036034">
    <property type="entry name" value="PDZ_sf"/>
</dbReference>
<feature type="region of interest" description="Disordered" evidence="3">
    <location>
        <begin position="157"/>
        <end position="177"/>
    </location>
</feature>
<organism evidence="8">
    <name type="scientific">Gongylonema pulchrum</name>
    <dbReference type="NCBI Taxonomy" id="637853"/>
    <lineage>
        <taxon>Eukaryota</taxon>
        <taxon>Metazoa</taxon>
        <taxon>Ecdysozoa</taxon>
        <taxon>Nematoda</taxon>
        <taxon>Chromadorea</taxon>
        <taxon>Rhabditida</taxon>
        <taxon>Spirurina</taxon>
        <taxon>Spiruromorpha</taxon>
        <taxon>Spiruroidea</taxon>
        <taxon>Gongylonematidae</taxon>
        <taxon>Gongylonema</taxon>
    </lineage>
</organism>